<evidence type="ECO:0000256" key="1">
    <source>
        <dbReference type="ARBA" id="ARBA00004141"/>
    </source>
</evidence>
<dbReference type="AlphaFoldDB" id="A0A212T2H9"/>
<evidence type="ECO:0000313" key="7">
    <source>
        <dbReference type="EMBL" id="SNC60060.1"/>
    </source>
</evidence>
<accession>A0A212T2H9</accession>
<dbReference type="PANTHER" id="PTHR43461">
    <property type="entry name" value="TRANSMEMBRANE PROTEIN 256"/>
    <property type="match status" value="1"/>
</dbReference>
<feature type="transmembrane region" description="Helical" evidence="6">
    <location>
        <begin position="76"/>
        <end position="97"/>
    </location>
</feature>
<keyword evidence="4 6" id="KW-1133">Transmembrane helix</keyword>
<dbReference type="OrthoDB" id="9802121at2"/>
<proteinExistence type="inferred from homology"/>
<name>A0A212T2H9_9BACT</name>
<organism evidence="7 8">
    <name type="scientific">Hymenobacter gelipurpurascens</name>
    <dbReference type="NCBI Taxonomy" id="89968"/>
    <lineage>
        <taxon>Bacteria</taxon>
        <taxon>Pseudomonadati</taxon>
        <taxon>Bacteroidota</taxon>
        <taxon>Cytophagia</taxon>
        <taxon>Cytophagales</taxon>
        <taxon>Hymenobacteraceae</taxon>
        <taxon>Hymenobacter</taxon>
    </lineage>
</organism>
<dbReference type="Proteomes" id="UP000198131">
    <property type="component" value="Unassembled WGS sequence"/>
</dbReference>
<keyword evidence="8" id="KW-1185">Reference proteome</keyword>
<evidence type="ECO:0000256" key="6">
    <source>
        <dbReference type="SAM" id="Phobius"/>
    </source>
</evidence>
<evidence type="ECO:0000256" key="4">
    <source>
        <dbReference type="ARBA" id="ARBA00022989"/>
    </source>
</evidence>
<gene>
    <name evidence="7" type="ORF">SAMN06265337_0181</name>
</gene>
<dbReference type="PANTHER" id="PTHR43461:SF1">
    <property type="entry name" value="TRANSMEMBRANE PROTEIN 256"/>
    <property type="match status" value="1"/>
</dbReference>
<comment type="subcellular location">
    <subcellularLocation>
        <location evidence="1">Membrane</location>
        <topology evidence="1">Multi-pass membrane protein</topology>
    </subcellularLocation>
</comment>
<evidence type="ECO:0000256" key="3">
    <source>
        <dbReference type="ARBA" id="ARBA00022692"/>
    </source>
</evidence>
<comment type="similarity">
    <text evidence="2">Belongs to the UPF0382 family.</text>
</comment>
<dbReference type="EMBL" id="FYEW01000001">
    <property type="protein sequence ID" value="SNC60060.1"/>
    <property type="molecule type" value="Genomic_DNA"/>
</dbReference>
<feature type="transmembrane region" description="Helical" evidence="6">
    <location>
        <begin position="103"/>
        <end position="122"/>
    </location>
</feature>
<feature type="transmembrane region" description="Helical" evidence="6">
    <location>
        <begin position="48"/>
        <end position="64"/>
    </location>
</feature>
<dbReference type="GO" id="GO:0005886">
    <property type="term" value="C:plasma membrane"/>
    <property type="evidence" value="ECO:0007669"/>
    <property type="project" value="TreeGrafter"/>
</dbReference>
<dbReference type="InterPro" id="IPR006696">
    <property type="entry name" value="DUF423"/>
</dbReference>
<sequence length="125" mass="13351">MTARIILQLAALLGALGVGIGAFGAHGLRKMLEASGRFETFETAVRYQFYHALALLAIGILYHLRPELRGLGTTAWLWLGGVLIFSGSLYVLCLTGINKLGAVTPIGGVLLIAGWITLFLAARQL</sequence>
<protein>
    <submittedName>
        <fullName evidence="7">Uncharacterized membrane protein YgdD, TMEM256/DUF423 family</fullName>
    </submittedName>
</protein>
<reference evidence="8" key="1">
    <citation type="submission" date="2017-06" db="EMBL/GenBank/DDBJ databases">
        <authorList>
            <person name="Varghese N."/>
            <person name="Submissions S."/>
        </authorList>
    </citation>
    <scope>NUCLEOTIDE SEQUENCE [LARGE SCALE GENOMIC DNA]</scope>
    <source>
        <strain evidence="8">DSM 11116</strain>
    </source>
</reference>
<keyword evidence="5 6" id="KW-0472">Membrane</keyword>
<dbReference type="RefSeq" id="WP_088841545.1">
    <property type="nucleotide sequence ID" value="NZ_FYEW01000001.1"/>
</dbReference>
<evidence type="ECO:0000313" key="8">
    <source>
        <dbReference type="Proteomes" id="UP000198131"/>
    </source>
</evidence>
<keyword evidence="3 6" id="KW-0812">Transmembrane</keyword>
<evidence type="ECO:0000256" key="2">
    <source>
        <dbReference type="ARBA" id="ARBA00009694"/>
    </source>
</evidence>
<dbReference type="Pfam" id="PF04241">
    <property type="entry name" value="DUF423"/>
    <property type="match status" value="1"/>
</dbReference>
<evidence type="ECO:0000256" key="5">
    <source>
        <dbReference type="ARBA" id="ARBA00023136"/>
    </source>
</evidence>